<dbReference type="EMBL" id="CP096983">
    <property type="protein sequence ID" value="URZ12652.1"/>
    <property type="molecule type" value="Genomic_DNA"/>
</dbReference>
<dbReference type="GO" id="GO:0016052">
    <property type="term" value="P:carbohydrate catabolic process"/>
    <property type="evidence" value="ECO:0007669"/>
    <property type="project" value="TreeGrafter"/>
</dbReference>
<dbReference type="GO" id="GO:0003796">
    <property type="term" value="F:lysozyme activity"/>
    <property type="evidence" value="ECO:0007669"/>
    <property type="project" value="UniProtKB-EC"/>
</dbReference>
<dbReference type="STRING" id="84029.CROST_40950"/>
<evidence type="ECO:0000256" key="4">
    <source>
        <dbReference type="RuleBase" id="RU361176"/>
    </source>
</evidence>
<dbReference type="CDD" id="cd06525">
    <property type="entry name" value="GH25_Lyc-like"/>
    <property type="match status" value="1"/>
</dbReference>
<dbReference type="Gene3D" id="1.10.101.10">
    <property type="entry name" value="PGBD-like superfamily/PGBD"/>
    <property type="match status" value="2"/>
</dbReference>
<dbReference type="InterPro" id="IPR002477">
    <property type="entry name" value="Peptidoglycan-bd-like"/>
</dbReference>
<sequence>MKGIDIYSGQGSIDFSKVKASGVEIVYIKATEGVTYTDSTVRKYYNGAKNAGLKVGFYHFLRANDPIREAQNFLSALSGLSYDCKLAIDVEAALGQTTNQISSNVKQFSDYLKSQGLESCIYTYTSFYKNNLNSTVKDIPLWIAEYGVIRPNISTVYVGFQYSENGSVNGVNGSVDLNEFNDGIFMNSSNRGGNFVAPSISASDTVKIIQQQLNTLLKKGLVVDGINGSSTTAAIKEFQRTMGLVQDGIWGPKTVAAVTEIFSKPTDGVKYPHYEYATRYIQYRVGGSVDGVFGSGTEDNVKKWQANHGLNADGIVGNDTWNKLLNENS</sequence>
<keyword evidence="3 4" id="KW-0326">Glycosidase</keyword>
<dbReference type="Gene3D" id="3.20.20.80">
    <property type="entry name" value="Glycosidases"/>
    <property type="match status" value="1"/>
</dbReference>
<proteinExistence type="inferred from homology"/>
<evidence type="ECO:0000256" key="2">
    <source>
        <dbReference type="ARBA" id="ARBA00022801"/>
    </source>
</evidence>
<dbReference type="InterPro" id="IPR018077">
    <property type="entry name" value="Glyco_hydro_fam25_subgr"/>
</dbReference>
<dbReference type="InterPro" id="IPR036366">
    <property type="entry name" value="PGBDSf"/>
</dbReference>
<keyword evidence="6" id="KW-1185">Reference proteome</keyword>
<dbReference type="GO" id="GO:0009253">
    <property type="term" value="P:peptidoglycan catabolic process"/>
    <property type="evidence" value="ECO:0007669"/>
    <property type="project" value="InterPro"/>
</dbReference>
<name>A0A1S8MBW1_9CLOT</name>
<gene>
    <name evidence="5" type="primary">lyc_5</name>
    <name evidence="5" type="ORF">CROST_033750</name>
</gene>
<dbReference type="AlphaFoldDB" id="A0A1S8MBW1"/>
<keyword evidence="2 4" id="KW-0378">Hydrolase</keyword>
<evidence type="ECO:0000313" key="6">
    <source>
        <dbReference type="Proteomes" id="UP000190951"/>
    </source>
</evidence>
<reference evidence="5 6" key="1">
    <citation type="submission" date="2022-04" db="EMBL/GenBank/DDBJ databases">
        <title>Genome sequence of C. roseum typestrain.</title>
        <authorList>
            <person name="Poehlein A."/>
            <person name="Schoch T."/>
            <person name="Duerre P."/>
            <person name="Daniel R."/>
        </authorList>
    </citation>
    <scope>NUCLEOTIDE SEQUENCE [LARGE SCALE GENOMIC DNA]</scope>
    <source>
        <strain evidence="5 6">DSM 7320</strain>
    </source>
</reference>
<evidence type="ECO:0000256" key="1">
    <source>
        <dbReference type="ARBA" id="ARBA00010646"/>
    </source>
</evidence>
<dbReference type="InterPro" id="IPR008270">
    <property type="entry name" value="Glyco_hydro_25_AS"/>
</dbReference>
<dbReference type="Pfam" id="PF01183">
    <property type="entry name" value="Glyco_hydro_25"/>
    <property type="match status" value="1"/>
</dbReference>
<dbReference type="SUPFAM" id="SSF51445">
    <property type="entry name" value="(Trans)glycosidases"/>
    <property type="match status" value="1"/>
</dbReference>
<comment type="similarity">
    <text evidence="1 4">Belongs to the glycosyl hydrolase 25 family.</text>
</comment>
<dbReference type="PROSITE" id="PS00953">
    <property type="entry name" value="GLYCOSYL_HYDROL_F25_1"/>
    <property type="match status" value="1"/>
</dbReference>
<dbReference type="SUPFAM" id="SSF47090">
    <property type="entry name" value="PGBD-like"/>
    <property type="match status" value="2"/>
</dbReference>
<dbReference type="InterPro" id="IPR036365">
    <property type="entry name" value="PGBD-like_sf"/>
</dbReference>
<evidence type="ECO:0000256" key="3">
    <source>
        <dbReference type="ARBA" id="ARBA00023295"/>
    </source>
</evidence>
<dbReference type="InterPro" id="IPR002053">
    <property type="entry name" value="Glyco_hydro_25"/>
</dbReference>
<dbReference type="Pfam" id="PF01471">
    <property type="entry name" value="PG_binding_1"/>
    <property type="match status" value="2"/>
</dbReference>
<dbReference type="PANTHER" id="PTHR34135">
    <property type="entry name" value="LYSOZYME"/>
    <property type="match status" value="1"/>
</dbReference>
<dbReference type="KEGG" id="crw:CROST_033750"/>
<dbReference type="EC" id="3.2.1.17" evidence="4"/>
<evidence type="ECO:0000313" key="5">
    <source>
        <dbReference type="EMBL" id="URZ12652.1"/>
    </source>
</evidence>
<dbReference type="GO" id="GO:0016998">
    <property type="term" value="P:cell wall macromolecule catabolic process"/>
    <property type="evidence" value="ECO:0007669"/>
    <property type="project" value="InterPro"/>
</dbReference>
<accession>A0A1S8MBW1</accession>
<dbReference type="Proteomes" id="UP000190951">
    <property type="component" value="Chromosome"/>
</dbReference>
<dbReference type="RefSeq" id="WP_077833219.1">
    <property type="nucleotide sequence ID" value="NZ_CP096983.1"/>
</dbReference>
<dbReference type="PANTHER" id="PTHR34135:SF2">
    <property type="entry name" value="LYSOZYME"/>
    <property type="match status" value="1"/>
</dbReference>
<dbReference type="SMART" id="SM00641">
    <property type="entry name" value="Glyco_25"/>
    <property type="match status" value="2"/>
</dbReference>
<dbReference type="InterPro" id="IPR017853">
    <property type="entry name" value="GH"/>
</dbReference>
<comment type="catalytic activity">
    <reaction evidence="4">
        <text>Hydrolysis of (1-&gt;4)-beta-linkages between N-acetylmuramic acid and N-acetyl-D-glucosamine residues in a peptidoglycan and between N-acetyl-D-glucosamine residues in chitodextrins.</text>
        <dbReference type="EC" id="3.2.1.17"/>
    </reaction>
</comment>
<organism evidence="5 6">
    <name type="scientific">Clostridium felsineum</name>
    <dbReference type="NCBI Taxonomy" id="36839"/>
    <lineage>
        <taxon>Bacteria</taxon>
        <taxon>Bacillati</taxon>
        <taxon>Bacillota</taxon>
        <taxon>Clostridia</taxon>
        <taxon>Eubacteriales</taxon>
        <taxon>Clostridiaceae</taxon>
        <taxon>Clostridium</taxon>
    </lineage>
</organism>
<protein>
    <recommendedName>
        <fullName evidence="4">Lysozyme</fullName>
        <ecNumber evidence="4">3.2.1.17</ecNumber>
    </recommendedName>
</protein>
<dbReference type="PROSITE" id="PS51904">
    <property type="entry name" value="GLYCOSYL_HYDROL_F25_2"/>
    <property type="match status" value="1"/>
</dbReference>